<dbReference type="EMBL" id="KZ825313">
    <property type="protein sequence ID" value="RAH50685.1"/>
    <property type="molecule type" value="Genomic_DNA"/>
</dbReference>
<sequence length="158" mass="17921">MQTKEDDQTAQEAHCRIPIIVFRPVMCEYLAAASCNGTMNSQEYRPESRSICRIGHVIPVVSPLNETVPGDLVSLTTKAIYLFSMVCDRCWFRTLRVTRVCQWDLVGRRWGGLYASRVVTWAFFLRRHCQDNWTPALESVSNRPNGSQSGGYAGSRLT</sequence>
<name>A0ACD1GMX1_9EURO</name>
<reference evidence="1" key="1">
    <citation type="submission" date="2018-02" db="EMBL/GenBank/DDBJ databases">
        <title>The genomes of Aspergillus section Nigri reveals drivers in fungal speciation.</title>
        <authorList>
            <consortium name="DOE Joint Genome Institute"/>
            <person name="Vesth T.C."/>
            <person name="Nybo J."/>
            <person name="Theobald S."/>
            <person name="Brandl J."/>
            <person name="Frisvad J.C."/>
            <person name="Nielsen K.F."/>
            <person name="Lyhne E.K."/>
            <person name="Kogle M.E."/>
            <person name="Kuo A."/>
            <person name="Riley R."/>
            <person name="Clum A."/>
            <person name="Nolan M."/>
            <person name="Lipzen A."/>
            <person name="Salamov A."/>
            <person name="Henrissat B."/>
            <person name="Wiebenga A."/>
            <person name="De vries R.P."/>
            <person name="Grigoriev I.V."/>
            <person name="Mortensen U.H."/>
            <person name="Andersen M.R."/>
            <person name="Baker S.E."/>
        </authorList>
    </citation>
    <scope>NUCLEOTIDE SEQUENCE</scope>
    <source>
        <strain evidence="1">CBS 621.78</strain>
    </source>
</reference>
<keyword evidence="2" id="KW-1185">Reference proteome</keyword>
<accession>A0ACD1GMX1</accession>
<evidence type="ECO:0000313" key="2">
    <source>
        <dbReference type="Proteomes" id="UP000249057"/>
    </source>
</evidence>
<gene>
    <name evidence="1" type="ORF">BO95DRAFT_159529</name>
</gene>
<proteinExistence type="predicted"/>
<protein>
    <submittedName>
        <fullName evidence="1">Uncharacterized protein</fullName>
    </submittedName>
</protein>
<dbReference type="Proteomes" id="UP000249057">
    <property type="component" value="Unassembled WGS sequence"/>
</dbReference>
<evidence type="ECO:0000313" key="1">
    <source>
        <dbReference type="EMBL" id="RAH50685.1"/>
    </source>
</evidence>
<organism evidence="1 2">
    <name type="scientific">Aspergillus brunneoviolaceus CBS 621.78</name>
    <dbReference type="NCBI Taxonomy" id="1450534"/>
    <lineage>
        <taxon>Eukaryota</taxon>
        <taxon>Fungi</taxon>
        <taxon>Dikarya</taxon>
        <taxon>Ascomycota</taxon>
        <taxon>Pezizomycotina</taxon>
        <taxon>Eurotiomycetes</taxon>
        <taxon>Eurotiomycetidae</taxon>
        <taxon>Eurotiales</taxon>
        <taxon>Aspergillaceae</taxon>
        <taxon>Aspergillus</taxon>
        <taxon>Aspergillus subgen. Circumdati</taxon>
    </lineage>
</organism>